<comment type="subcellular location">
    <subcellularLocation>
        <location evidence="7">Cell membrane</location>
        <topology evidence="7">Multi-pass membrane protein</topology>
    </subcellularLocation>
</comment>
<dbReference type="Proteomes" id="UP000296352">
    <property type="component" value="Chromosome"/>
</dbReference>
<proteinExistence type="inferred from homology"/>
<feature type="transmembrane region" description="Helical" evidence="7">
    <location>
        <begin position="67"/>
        <end position="86"/>
    </location>
</feature>
<dbReference type="PANTHER" id="PTHR30589">
    <property type="entry name" value="PROLIPOPROTEIN DIACYLGLYCERYL TRANSFERASE"/>
    <property type="match status" value="1"/>
</dbReference>
<evidence type="ECO:0000256" key="5">
    <source>
        <dbReference type="ARBA" id="ARBA00022989"/>
    </source>
</evidence>
<keyword evidence="2 7" id="KW-1003">Cell membrane</keyword>
<feature type="region of interest" description="Disordered" evidence="8">
    <location>
        <begin position="289"/>
        <end position="334"/>
    </location>
</feature>
<reference evidence="9 10" key="1">
    <citation type="submission" date="2019-04" db="EMBL/GenBank/DDBJ databases">
        <title>Corynebacterium endometrii sp. nov., isolated from the uterus of a cow with endometritis.</title>
        <authorList>
            <person name="Ballas P."/>
            <person name="Ruckert C."/>
            <person name="Wagener K."/>
            <person name="Drillich M."/>
            <person name="Kaempfer P."/>
            <person name="Busse H.-J."/>
            <person name="Ehling-Schulz M."/>
        </authorList>
    </citation>
    <scope>NUCLEOTIDE SEQUENCE [LARGE SCALE GENOMIC DNA]</scope>
    <source>
        <strain evidence="9 10">LMM-1653</strain>
    </source>
</reference>
<dbReference type="PROSITE" id="PS01311">
    <property type="entry name" value="LGT"/>
    <property type="match status" value="1"/>
</dbReference>
<evidence type="ECO:0000256" key="8">
    <source>
        <dbReference type="SAM" id="MobiDB-lite"/>
    </source>
</evidence>
<evidence type="ECO:0000256" key="4">
    <source>
        <dbReference type="ARBA" id="ARBA00022692"/>
    </source>
</evidence>
<evidence type="ECO:0000256" key="7">
    <source>
        <dbReference type="HAMAP-Rule" id="MF_01147"/>
    </source>
</evidence>
<organism evidence="9 10">
    <name type="scientific">Corynebacterium endometrii</name>
    <dbReference type="NCBI Taxonomy" id="2488819"/>
    <lineage>
        <taxon>Bacteria</taxon>
        <taxon>Bacillati</taxon>
        <taxon>Actinomycetota</taxon>
        <taxon>Actinomycetes</taxon>
        <taxon>Mycobacteriales</taxon>
        <taxon>Corynebacteriaceae</taxon>
        <taxon>Corynebacterium</taxon>
    </lineage>
</organism>
<dbReference type="AlphaFoldDB" id="A0A4P7QGN7"/>
<dbReference type="EMBL" id="CP039247">
    <property type="protein sequence ID" value="QCB28749.1"/>
    <property type="molecule type" value="Genomic_DNA"/>
</dbReference>
<evidence type="ECO:0000313" key="10">
    <source>
        <dbReference type="Proteomes" id="UP000296352"/>
    </source>
</evidence>
<keyword evidence="9" id="KW-0449">Lipoprotein</keyword>
<evidence type="ECO:0000313" key="9">
    <source>
        <dbReference type="EMBL" id="QCB28749.1"/>
    </source>
</evidence>
<keyword evidence="10" id="KW-1185">Reference proteome</keyword>
<comment type="pathway">
    <text evidence="7">Protein modification; lipoprotein biosynthesis (diacylglyceryl transfer).</text>
</comment>
<gene>
    <name evidence="7 9" type="primary">lgt</name>
    <name evidence="9" type="ORF">CENDO_07375</name>
</gene>
<evidence type="ECO:0000256" key="3">
    <source>
        <dbReference type="ARBA" id="ARBA00022679"/>
    </source>
</evidence>
<comment type="catalytic activity">
    <reaction evidence="7">
        <text>L-cysteinyl-[prolipoprotein] + a 1,2-diacyl-sn-glycero-3-phospho-(1'-sn-glycerol) = an S-1,2-diacyl-sn-glyceryl-L-cysteinyl-[prolipoprotein] + sn-glycerol 1-phosphate + H(+)</text>
        <dbReference type="Rhea" id="RHEA:56712"/>
        <dbReference type="Rhea" id="RHEA-COMP:14679"/>
        <dbReference type="Rhea" id="RHEA-COMP:14680"/>
        <dbReference type="ChEBI" id="CHEBI:15378"/>
        <dbReference type="ChEBI" id="CHEBI:29950"/>
        <dbReference type="ChEBI" id="CHEBI:57685"/>
        <dbReference type="ChEBI" id="CHEBI:64716"/>
        <dbReference type="ChEBI" id="CHEBI:140658"/>
        <dbReference type="EC" id="2.5.1.145"/>
    </reaction>
</comment>
<sequence>MHPATDLRHTVGVQIMNLANIPSPPQGVWHLGPVPIRAYALCIVLGIIVAMWLTLRRYTARGGNPDTVWDAAIVIIPTGIIGGRIYHVITDNDKYFCADCNPVDALKITNGGLGIWGAVALGTLAIWVMFKIKKIPMGPFADAVAPGLILAQGIGRLGNWFNQELYGAETTVPWALDIYYRVDESGRFAPISGVSTGEVIASVHPTFLYELLWNVAVCFFLIWAHKAWKLGHGRVFALYVMSYTFGRFFIELMRTDEATLIAGVRVNVWVSAIVFVIAAVAFFRMRKGQESPEEVDPKYFAQRAKESDEDSTADADAAAAAGSAANSYGRAKRK</sequence>
<dbReference type="GO" id="GO:0005886">
    <property type="term" value="C:plasma membrane"/>
    <property type="evidence" value="ECO:0007669"/>
    <property type="project" value="UniProtKB-SubCell"/>
</dbReference>
<dbReference type="KEGG" id="cee:CENDO_07375"/>
<keyword evidence="6 7" id="KW-0472">Membrane</keyword>
<evidence type="ECO:0000256" key="1">
    <source>
        <dbReference type="ARBA" id="ARBA00007150"/>
    </source>
</evidence>
<keyword evidence="4 7" id="KW-0812">Transmembrane</keyword>
<dbReference type="Pfam" id="PF01790">
    <property type="entry name" value="LGT"/>
    <property type="match status" value="1"/>
</dbReference>
<comment type="similarity">
    <text evidence="1 7">Belongs to the Lgt family.</text>
</comment>
<feature type="compositionally biased region" description="Low complexity" evidence="8">
    <location>
        <begin position="314"/>
        <end position="327"/>
    </location>
</feature>
<dbReference type="HAMAP" id="MF_01147">
    <property type="entry name" value="Lgt"/>
    <property type="match status" value="1"/>
</dbReference>
<name>A0A4P7QGN7_9CORY</name>
<feature type="binding site" evidence="7">
    <location>
        <position position="156"/>
    </location>
    <ligand>
        <name>a 1,2-diacyl-sn-glycero-3-phospho-(1'-sn-glycerol)</name>
        <dbReference type="ChEBI" id="CHEBI:64716"/>
    </ligand>
</feature>
<accession>A0A4P7QGN7</accession>
<dbReference type="InterPro" id="IPR001640">
    <property type="entry name" value="Lgt"/>
</dbReference>
<keyword evidence="5 7" id="KW-1133">Transmembrane helix</keyword>
<dbReference type="EC" id="2.5.1.145" evidence="7"/>
<dbReference type="GO" id="GO:0042158">
    <property type="term" value="P:lipoprotein biosynthetic process"/>
    <property type="evidence" value="ECO:0007669"/>
    <property type="project" value="UniProtKB-UniRule"/>
</dbReference>
<feature type="transmembrane region" description="Helical" evidence="7">
    <location>
        <begin position="36"/>
        <end position="55"/>
    </location>
</feature>
<keyword evidence="3 7" id="KW-0808">Transferase</keyword>
<keyword evidence="9" id="KW-0328">Glycosyltransferase</keyword>
<feature type="transmembrane region" description="Helical" evidence="7">
    <location>
        <begin position="207"/>
        <end position="224"/>
    </location>
</feature>
<evidence type="ECO:0000256" key="6">
    <source>
        <dbReference type="ARBA" id="ARBA00023136"/>
    </source>
</evidence>
<feature type="transmembrane region" description="Helical" evidence="7">
    <location>
        <begin position="113"/>
        <end position="130"/>
    </location>
</feature>
<dbReference type="GO" id="GO:0008961">
    <property type="term" value="F:phosphatidylglycerol-prolipoprotein diacylglyceryl transferase activity"/>
    <property type="evidence" value="ECO:0007669"/>
    <property type="project" value="UniProtKB-UniRule"/>
</dbReference>
<protein>
    <recommendedName>
        <fullName evidence="7">Phosphatidylglycerol--prolipoprotein diacylglyceryl transferase</fullName>
        <ecNumber evidence="7">2.5.1.145</ecNumber>
    </recommendedName>
</protein>
<dbReference type="NCBIfam" id="TIGR00544">
    <property type="entry name" value="lgt"/>
    <property type="match status" value="1"/>
</dbReference>
<dbReference type="PANTHER" id="PTHR30589:SF0">
    <property type="entry name" value="PHOSPHATIDYLGLYCEROL--PROLIPOPROTEIN DIACYLGLYCERYL TRANSFERASE"/>
    <property type="match status" value="1"/>
</dbReference>
<dbReference type="UniPathway" id="UPA00664"/>
<evidence type="ECO:0000256" key="2">
    <source>
        <dbReference type="ARBA" id="ARBA00022475"/>
    </source>
</evidence>
<feature type="transmembrane region" description="Helical" evidence="7">
    <location>
        <begin position="266"/>
        <end position="283"/>
    </location>
</feature>
<comment type="function">
    <text evidence="7">Catalyzes the transfer of the diacylglyceryl group from phosphatidylglycerol to the sulfhydryl group of the N-terminal cysteine of a prolipoprotein, the first step in the formation of mature lipoproteins.</text>
</comment>